<dbReference type="CDD" id="cd02856">
    <property type="entry name" value="E_set_GDE_Isoamylase_N"/>
    <property type="match status" value="1"/>
</dbReference>
<dbReference type="PANTHER" id="PTHR43002">
    <property type="entry name" value="GLYCOGEN DEBRANCHING ENZYME"/>
    <property type="match status" value="1"/>
</dbReference>
<protein>
    <recommendedName>
        <fullName evidence="8">isoamylase</fullName>
        <ecNumber evidence="8">3.2.1.68</ecNumber>
    </recommendedName>
</protein>
<evidence type="ECO:0000259" key="10">
    <source>
        <dbReference type="SMART" id="SM00642"/>
    </source>
</evidence>
<comment type="similarity">
    <text evidence="2">Belongs to the glycosyl hydrolase 13 family.</text>
</comment>
<dbReference type="CDD" id="cd11326">
    <property type="entry name" value="AmyAc_Glg_debranch"/>
    <property type="match status" value="1"/>
</dbReference>
<dbReference type="InterPro" id="IPR004193">
    <property type="entry name" value="Glyco_hydro_13_N"/>
</dbReference>
<name>A0A7S0SEL8_9CHLO</name>
<comment type="catalytic activity">
    <reaction evidence="7">
        <text>Hydrolysis of (1-&gt;6)-alpha-D-glucosidic branch linkages in glycogen, amylopectin and their beta-limit dextrins.</text>
        <dbReference type="EC" id="3.2.1.68"/>
    </reaction>
</comment>
<evidence type="ECO:0000256" key="2">
    <source>
        <dbReference type="ARBA" id="ARBA00008061"/>
    </source>
</evidence>
<keyword evidence="4" id="KW-0934">Plastid</keyword>
<feature type="compositionally biased region" description="Gly residues" evidence="9">
    <location>
        <begin position="56"/>
        <end position="69"/>
    </location>
</feature>
<dbReference type="InterPro" id="IPR014756">
    <property type="entry name" value="Ig_E-set"/>
</dbReference>
<dbReference type="InterPro" id="IPR044505">
    <property type="entry name" value="GlgX_Isoamylase_N_E_set"/>
</dbReference>
<dbReference type="InterPro" id="IPR013780">
    <property type="entry name" value="Glyco_hydro_b"/>
</dbReference>
<keyword evidence="6" id="KW-0809">Transit peptide</keyword>
<dbReference type="FunFam" id="3.20.20.80:FF:000054">
    <property type="entry name" value="Glycogen debranching enzyme"/>
    <property type="match status" value="1"/>
</dbReference>
<dbReference type="SMART" id="SM00642">
    <property type="entry name" value="Aamy"/>
    <property type="match status" value="1"/>
</dbReference>
<sequence length="829" mass="91513">MSSCGAIARGAPTVFSRGQKRDLRRRTARRSSGALYGAATVATAMSPSPTRRNRDGGGGGGCGGRGGHLMSGSCSASPGPPDISSRAERGADSWRGPSESYVSRRRCGDHSDVVPRASFAGAPAQSNNCAPQPQINVDDIRISPGSPDAMGPTPVGDRGVNFAIFASCATSVDLCVYFDEASTSRQPSLRIPLDGDVNRTGDTWHVRLDNIPRGGDGYLVRYGYLVAGDEPARKGDRWHPDHLLADPYAPLVEGRRVFGDHSSSPNGEEKIWMGAIQFDATPFDWGGVTPPGLPPQDLVIYELTTRAFTNDASSGLNPGRRGSFLGIADKVQHLVDAGVNAVELLPVFHFDEMEFQRSPNPRDHMHNTWGYSTLSFFAPMTPYASEGAGPAAAAREFKTMVKTLHAAGIEVLLDVVYNHTGEGTDQMPNTFSFRGLDNKAYYMMEESAHPYKNYTGCGNTFNCNHPMVQRLVLDSLRHWVDEYHVDGFRFDLTSAMCRDQNGEPMTSPPVIREIAKDPVLARTKLFAEPWDCGGLYQVGTFPNWDRWGEWNGKYRDCVRRWIKGDAGLKSEFAKRISGSSDMYHVNARKPYHSLNFITAHDGFTMRDLVSYNSKHNDANGEQNRDGCNDNDSWNCGHEGEDGVSDGVKSLRWRQMRNMHLALMISQGTPMVLMGDEYGHTRGGNNNTYGHDNALNSFNWDKLEHQRDGYFRFHSGMVKFRVAHPLLGRAEFLTDQDVTWHEDNWDNHESCFLAFTLHDRGQGGGDLYLAFNSHEFFVDAALPPPPGGKTWHRVVDTNLPSPEDFTPEGKPGCGARYNVAPRGSLMLQAK</sequence>
<dbReference type="GO" id="GO:0019156">
    <property type="term" value="F:isoamylase activity"/>
    <property type="evidence" value="ECO:0007669"/>
    <property type="project" value="UniProtKB-EC"/>
</dbReference>
<accession>A0A7S0SEL8</accession>
<feature type="domain" description="Glycosyl hydrolase family 13 catalytic" evidence="10">
    <location>
        <begin position="302"/>
        <end position="720"/>
    </location>
</feature>
<dbReference type="Gene3D" id="2.60.40.10">
    <property type="entry name" value="Immunoglobulins"/>
    <property type="match status" value="1"/>
</dbReference>
<dbReference type="Pfam" id="PF21156">
    <property type="entry name" value="ISOA1-3_C"/>
    <property type="match status" value="1"/>
</dbReference>
<keyword evidence="5" id="KW-0378">Hydrolase</keyword>
<reference evidence="11" key="1">
    <citation type="submission" date="2021-01" db="EMBL/GenBank/DDBJ databases">
        <authorList>
            <person name="Corre E."/>
            <person name="Pelletier E."/>
            <person name="Niang G."/>
            <person name="Scheremetjew M."/>
            <person name="Finn R."/>
            <person name="Kale V."/>
            <person name="Holt S."/>
            <person name="Cochrane G."/>
            <person name="Meng A."/>
            <person name="Brown T."/>
            <person name="Cohen L."/>
        </authorList>
    </citation>
    <scope>NUCLEOTIDE SEQUENCE</scope>
    <source>
        <strain evidence="11">SL-175</strain>
    </source>
</reference>
<dbReference type="AlphaFoldDB" id="A0A7S0SEL8"/>
<dbReference type="Gene3D" id="3.20.20.80">
    <property type="entry name" value="Glycosidases"/>
    <property type="match status" value="1"/>
</dbReference>
<keyword evidence="3" id="KW-0150">Chloroplast</keyword>
<evidence type="ECO:0000256" key="9">
    <source>
        <dbReference type="SAM" id="MobiDB-lite"/>
    </source>
</evidence>
<dbReference type="Gene3D" id="2.60.40.1180">
    <property type="entry name" value="Golgi alpha-mannosidase II"/>
    <property type="match status" value="1"/>
</dbReference>
<dbReference type="SUPFAM" id="SSF51011">
    <property type="entry name" value="Glycosyl hydrolase domain"/>
    <property type="match status" value="1"/>
</dbReference>
<organism evidence="11">
    <name type="scientific">Mantoniella antarctica</name>
    <dbReference type="NCBI Taxonomy" id="81844"/>
    <lineage>
        <taxon>Eukaryota</taxon>
        <taxon>Viridiplantae</taxon>
        <taxon>Chlorophyta</taxon>
        <taxon>Mamiellophyceae</taxon>
        <taxon>Mamiellales</taxon>
        <taxon>Mamiellaceae</taxon>
        <taxon>Mantoniella</taxon>
    </lineage>
</organism>
<gene>
    <name evidence="11" type="ORF">MANT1106_LOCUS6527</name>
</gene>
<evidence type="ECO:0000313" key="11">
    <source>
        <dbReference type="EMBL" id="CAD8703845.1"/>
    </source>
</evidence>
<evidence type="ECO:0000256" key="6">
    <source>
        <dbReference type="ARBA" id="ARBA00022946"/>
    </source>
</evidence>
<evidence type="ECO:0000256" key="1">
    <source>
        <dbReference type="ARBA" id="ARBA00004229"/>
    </source>
</evidence>
<evidence type="ECO:0000256" key="4">
    <source>
        <dbReference type="ARBA" id="ARBA00022640"/>
    </source>
</evidence>
<dbReference type="GO" id="GO:0009507">
    <property type="term" value="C:chloroplast"/>
    <property type="evidence" value="ECO:0007669"/>
    <property type="project" value="UniProtKB-SubCell"/>
</dbReference>
<dbReference type="EMBL" id="HBFC01011156">
    <property type="protein sequence ID" value="CAD8703845.1"/>
    <property type="molecule type" value="Transcribed_RNA"/>
</dbReference>
<dbReference type="SUPFAM" id="SSF51445">
    <property type="entry name" value="(Trans)glycosidases"/>
    <property type="match status" value="1"/>
</dbReference>
<dbReference type="EC" id="3.2.1.68" evidence="8"/>
<evidence type="ECO:0000256" key="7">
    <source>
        <dbReference type="ARBA" id="ARBA00051664"/>
    </source>
</evidence>
<evidence type="ECO:0000256" key="3">
    <source>
        <dbReference type="ARBA" id="ARBA00022528"/>
    </source>
</evidence>
<evidence type="ECO:0000256" key="5">
    <source>
        <dbReference type="ARBA" id="ARBA00022801"/>
    </source>
</evidence>
<evidence type="ECO:0000256" key="8">
    <source>
        <dbReference type="ARBA" id="ARBA00066531"/>
    </source>
</evidence>
<dbReference type="Pfam" id="PF00128">
    <property type="entry name" value="Alpha-amylase"/>
    <property type="match status" value="1"/>
</dbReference>
<dbReference type="InterPro" id="IPR006047">
    <property type="entry name" value="GH13_cat_dom"/>
</dbReference>
<proteinExistence type="inferred from homology"/>
<dbReference type="SUPFAM" id="SSF81296">
    <property type="entry name" value="E set domains"/>
    <property type="match status" value="1"/>
</dbReference>
<feature type="region of interest" description="Disordered" evidence="9">
    <location>
        <begin position="1"/>
        <end position="107"/>
    </location>
</feature>
<dbReference type="GO" id="GO:0005975">
    <property type="term" value="P:carbohydrate metabolic process"/>
    <property type="evidence" value="ECO:0007669"/>
    <property type="project" value="InterPro"/>
</dbReference>
<dbReference type="Pfam" id="PF02922">
    <property type="entry name" value="CBM_48"/>
    <property type="match status" value="1"/>
</dbReference>
<dbReference type="InterPro" id="IPR017853">
    <property type="entry name" value="GH"/>
</dbReference>
<comment type="subcellular location">
    <subcellularLocation>
        <location evidence="1">Plastid</location>
        <location evidence="1">Chloroplast</location>
    </subcellularLocation>
</comment>
<dbReference type="InterPro" id="IPR048650">
    <property type="entry name" value="ISOA1-3-like_C"/>
</dbReference>
<dbReference type="InterPro" id="IPR013783">
    <property type="entry name" value="Ig-like_fold"/>
</dbReference>